<evidence type="ECO:0000313" key="2">
    <source>
        <dbReference type="Proteomes" id="UP000664360"/>
    </source>
</evidence>
<proteinExistence type="predicted"/>
<protein>
    <recommendedName>
        <fullName evidence="3">AbrB family transcriptional regulator</fullName>
    </recommendedName>
</protein>
<accession>A0ABZ2SWC7</accession>
<evidence type="ECO:0000313" key="1">
    <source>
        <dbReference type="EMBL" id="WYJ80003.1"/>
    </source>
</evidence>
<reference evidence="1 2" key="1">
    <citation type="submission" date="2024-03" db="EMBL/GenBank/DDBJ databases">
        <title>The Genome Sequence of Enterococcus sp. DIV1094.</title>
        <authorList>
            <consortium name="The Broad Institute Genomics Platform"/>
            <consortium name="The Broad Institute Microbial Omics Core"/>
            <consortium name="The Broad Institute Genomic Center for Infectious Diseases"/>
            <person name="Earl A."/>
            <person name="Manson A."/>
            <person name="Gilmore M."/>
            <person name="Schwartman J."/>
            <person name="Shea T."/>
            <person name="Abouelleil A."/>
            <person name="Cao P."/>
            <person name="Chapman S."/>
            <person name="Cusick C."/>
            <person name="Young S."/>
            <person name="Neafsey D."/>
            <person name="Nusbaum C."/>
            <person name="Birren B."/>
        </authorList>
    </citation>
    <scope>NUCLEOTIDE SEQUENCE [LARGE SCALE GENOMIC DNA]</scope>
    <source>
        <strain evidence="1 2">DIV1094</strain>
    </source>
</reference>
<organism evidence="1 2">
    <name type="scientific">Candidatus Enterococcus mangumiae</name>
    <dbReference type="NCBI Taxonomy" id="2230878"/>
    <lineage>
        <taxon>Bacteria</taxon>
        <taxon>Bacillati</taxon>
        <taxon>Bacillota</taxon>
        <taxon>Bacilli</taxon>
        <taxon>Lactobacillales</taxon>
        <taxon>Enterococcaceae</taxon>
        <taxon>Enterococcus</taxon>
    </lineage>
</organism>
<evidence type="ECO:0008006" key="3">
    <source>
        <dbReference type="Google" id="ProtNLM"/>
    </source>
</evidence>
<dbReference type="Proteomes" id="UP000664360">
    <property type="component" value="Chromosome"/>
</dbReference>
<gene>
    <name evidence="1" type="ORF">DOK79_001556</name>
</gene>
<sequence length="83" mass="9471">MKSPKVRKIGNCVGVIFPKELELHEGDILSYPTEGTILMIEAKEVMRDRERKEIEKAFADFSKGLVVSETEMKDTFSTYGWGE</sequence>
<keyword evidence="2" id="KW-1185">Reference proteome</keyword>
<dbReference type="RefSeq" id="WP_206855612.1">
    <property type="nucleotide sequence ID" value="NZ_CP147250.1"/>
</dbReference>
<dbReference type="EMBL" id="CP147250">
    <property type="protein sequence ID" value="WYJ80003.1"/>
    <property type="molecule type" value="Genomic_DNA"/>
</dbReference>
<name>A0ABZ2SWC7_9ENTE</name>